<dbReference type="EMBL" id="MDYQ01000013">
    <property type="protein sequence ID" value="PRP88203.1"/>
    <property type="molecule type" value="Genomic_DNA"/>
</dbReference>
<dbReference type="Proteomes" id="UP000241769">
    <property type="component" value="Unassembled WGS sequence"/>
</dbReference>
<comment type="caution">
    <text evidence="1">The sequence shown here is derived from an EMBL/GenBank/DDBJ whole genome shotgun (WGS) entry which is preliminary data.</text>
</comment>
<dbReference type="AlphaFoldDB" id="A0A2P6NW65"/>
<dbReference type="InParanoid" id="A0A2P6NW65"/>
<proteinExistence type="predicted"/>
<accession>A0A2P6NW65</accession>
<protein>
    <submittedName>
        <fullName evidence="1">Uncharacterized protein</fullName>
    </submittedName>
</protein>
<keyword evidence="2" id="KW-1185">Reference proteome</keyword>
<gene>
    <name evidence="1" type="ORF">PROFUN_04026</name>
</gene>
<evidence type="ECO:0000313" key="1">
    <source>
        <dbReference type="EMBL" id="PRP88203.1"/>
    </source>
</evidence>
<sequence length="63" mass="6940">MVSVRLLSDVCVRVAEGSWKAQRASPIGKRQELVIIEQNVQVLRSLGSLSLIDSTSLIMVVFL</sequence>
<reference evidence="1 2" key="1">
    <citation type="journal article" date="2018" name="Genome Biol. Evol.">
        <title>Multiple Roots of Fruiting Body Formation in Amoebozoa.</title>
        <authorList>
            <person name="Hillmann F."/>
            <person name="Forbes G."/>
            <person name="Novohradska S."/>
            <person name="Ferling I."/>
            <person name="Riege K."/>
            <person name="Groth M."/>
            <person name="Westermann M."/>
            <person name="Marz M."/>
            <person name="Spaller T."/>
            <person name="Winckler T."/>
            <person name="Schaap P."/>
            <person name="Glockner G."/>
        </authorList>
    </citation>
    <scope>NUCLEOTIDE SEQUENCE [LARGE SCALE GENOMIC DNA]</scope>
    <source>
        <strain evidence="1 2">Jena</strain>
    </source>
</reference>
<name>A0A2P6NW65_9EUKA</name>
<organism evidence="1 2">
    <name type="scientific">Planoprotostelium fungivorum</name>
    <dbReference type="NCBI Taxonomy" id="1890364"/>
    <lineage>
        <taxon>Eukaryota</taxon>
        <taxon>Amoebozoa</taxon>
        <taxon>Evosea</taxon>
        <taxon>Variosea</taxon>
        <taxon>Cavosteliida</taxon>
        <taxon>Cavosteliaceae</taxon>
        <taxon>Planoprotostelium</taxon>
    </lineage>
</organism>
<evidence type="ECO:0000313" key="2">
    <source>
        <dbReference type="Proteomes" id="UP000241769"/>
    </source>
</evidence>